<protein>
    <submittedName>
        <fullName evidence="1">Uncharacterized protein</fullName>
    </submittedName>
</protein>
<dbReference type="Proteomes" id="UP000094828">
    <property type="component" value="Unassembled WGS sequence"/>
</dbReference>
<accession>A0A1C3E6H5</accession>
<name>A0A1C3E6H5_9PLAN</name>
<evidence type="ECO:0000313" key="1">
    <source>
        <dbReference type="EMBL" id="ODA28836.1"/>
    </source>
</evidence>
<reference evidence="1 2" key="1">
    <citation type="submission" date="2016-05" db="EMBL/GenBank/DDBJ databases">
        <title>Genomic and physiological characterization of Planctopirus sp. isolated from fresh water lake.</title>
        <authorList>
            <person name="Subhash Y."/>
            <person name="Ramana C."/>
        </authorList>
    </citation>
    <scope>NUCLEOTIDE SEQUENCE [LARGE SCALE GENOMIC DNA]</scope>
    <source>
        <strain evidence="1 2">JC280</strain>
    </source>
</reference>
<keyword evidence="2" id="KW-1185">Reference proteome</keyword>
<gene>
    <name evidence="1" type="ORF">A6X21_11385</name>
</gene>
<sequence>MVAANGTAIVEASWYDEGTERGESFEIDFPDARIRECQEVLAQLKPVYNGCVDDLPIYELSVSDNDRILTTRVYEGIHWPDAIKPEIDSFRRIWEPIDNEVEKHLAIPGRFKKRKK</sequence>
<dbReference type="EMBL" id="LYDR01000151">
    <property type="protein sequence ID" value="ODA28836.1"/>
    <property type="molecule type" value="Genomic_DNA"/>
</dbReference>
<dbReference type="AlphaFoldDB" id="A0A1C3E6H5"/>
<evidence type="ECO:0000313" key="2">
    <source>
        <dbReference type="Proteomes" id="UP000094828"/>
    </source>
</evidence>
<organism evidence="1 2">
    <name type="scientific">Planctopirus hydrillae</name>
    <dbReference type="NCBI Taxonomy" id="1841610"/>
    <lineage>
        <taxon>Bacteria</taxon>
        <taxon>Pseudomonadati</taxon>
        <taxon>Planctomycetota</taxon>
        <taxon>Planctomycetia</taxon>
        <taxon>Planctomycetales</taxon>
        <taxon>Planctomycetaceae</taxon>
        <taxon>Planctopirus</taxon>
    </lineage>
</organism>
<proteinExistence type="predicted"/>
<comment type="caution">
    <text evidence="1">The sequence shown here is derived from an EMBL/GenBank/DDBJ whole genome shotgun (WGS) entry which is preliminary data.</text>
</comment>